<dbReference type="InterPro" id="IPR007431">
    <property type="entry name" value="ACP_PD"/>
</dbReference>
<keyword evidence="3" id="KW-0443">Lipid metabolism</keyword>
<dbReference type="GO" id="GO:0008770">
    <property type="term" value="F:[acyl-carrier-protein] phosphodiesterase activity"/>
    <property type="evidence" value="ECO:0007669"/>
    <property type="project" value="InterPro"/>
</dbReference>
<reference evidence="5" key="1">
    <citation type="submission" date="2016-03" db="EMBL/GenBank/DDBJ databases">
        <title>Flavobacterium columnare strain B185, complete genome.</title>
        <authorList>
            <person name="Sundberg L.-R."/>
            <person name="Papponen P."/>
            <person name="Laanto E."/>
        </authorList>
    </citation>
    <scope>NUCLEOTIDE SEQUENCE [LARGE SCALE GENOMIC DNA]</scope>
    <source>
        <strain evidence="5">B185</strain>
    </source>
</reference>
<sequence>MNFLAHIYLSGENELLKIGNFMADGIRGKEYTKFDIEIQKGILLHRFIDSFTDAHPLYRKSKHRLHKNYGHYAGVIMDIFYDHFLAKNWINYHSIPLDLYAHAFYQLLKDNYNLLTPKTQNMLPYMIANNWLVSYSTLTGIEMILFQMDYRTQHRINMPQAICELKEFYLLFEEEFTAFFQILMKESELKLATL</sequence>
<dbReference type="PIRSF" id="PIRSF011489">
    <property type="entry name" value="DUF479"/>
    <property type="match status" value="1"/>
</dbReference>
<accession>A0AAI8CEM8</accession>
<keyword evidence="1" id="KW-0444">Lipid biosynthesis</keyword>
<dbReference type="GO" id="GO:0006633">
    <property type="term" value="P:fatty acid biosynthetic process"/>
    <property type="evidence" value="ECO:0007669"/>
    <property type="project" value="InterPro"/>
</dbReference>
<dbReference type="AlphaFoldDB" id="A0AAI8CEM8"/>
<evidence type="ECO:0000256" key="1">
    <source>
        <dbReference type="ARBA" id="ARBA00022516"/>
    </source>
</evidence>
<keyword evidence="2" id="KW-0378">Hydrolase</keyword>
<evidence type="ECO:0000256" key="3">
    <source>
        <dbReference type="ARBA" id="ARBA00023098"/>
    </source>
</evidence>
<dbReference type="EMBL" id="CP010992">
    <property type="protein sequence ID" value="AMO19286.1"/>
    <property type="molecule type" value="Genomic_DNA"/>
</dbReference>
<organism evidence="4 5">
    <name type="scientific">Flavobacterium columnare</name>
    <dbReference type="NCBI Taxonomy" id="996"/>
    <lineage>
        <taxon>Bacteria</taxon>
        <taxon>Pseudomonadati</taxon>
        <taxon>Bacteroidota</taxon>
        <taxon>Flavobacteriia</taxon>
        <taxon>Flavobacteriales</taxon>
        <taxon>Flavobacteriaceae</taxon>
        <taxon>Flavobacterium</taxon>
    </lineage>
</organism>
<protein>
    <submittedName>
        <fullName evidence="4">DUF479 domain-containing protein</fullName>
    </submittedName>
</protein>
<dbReference type="Pfam" id="PF04336">
    <property type="entry name" value="ACP_PD"/>
    <property type="match status" value="1"/>
</dbReference>
<dbReference type="PANTHER" id="PTHR38764">
    <property type="entry name" value="ACYL CARRIER PROTEIN PHOSPHODIESTERASE"/>
    <property type="match status" value="1"/>
</dbReference>
<dbReference type="Proteomes" id="UP000304840">
    <property type="component" value="Chromosome"/>
</dbReference>
<proteinExistence type="predicted"/>
<evidence type="ECO:0000313" key="5">
    <source>
        <dbReference type="Proteomes" id="UP000304840"/>
    </source>
</evidence>
<dbReference type="PANTHER" id="PTHR38764:SF1">
    <property type="entry name" value="ACYL CARRIER PROTEIN PHOSPHODIESTERASE"/>
    <property type="match status" value="1"/>
</dbReference>
<name>A0AAI8CEM8_9FLAO</name>
<evidence type="ECO:0000313" key="4">
    <source>
        <dbReference type="EMBL" id="AMO19286.1"/>
    </source>
</evidence>
<reference evidence="4 5" key="2">
    <citation type="submission" date="2019-05" db="EMBL/GenBank/DDBJ databases">
        <authorList>
            <person name="Ravantti J.J."/>
        </authorList>
    </citation>
    <scope>NUCLEOTIDE SEQUENCE [LARGE SCALE GENOMIC DNA]</scope>
    <source>
        <strain evidence="4 5">B185</strain>
    </source>
</reference>
<gene>
    <name evidence="4" type="ORF">UN65_01935</name>
</gene>
<evidence type="ECO:0000256" key="2">
    <source>
        <dbReference type="ARBA" id="ARBA00022801"/>
    </source>
</evidence>
<dbReference type="RefSeq" id="WP_138424849.1">
    <property type="nucleotide sequence ID" value="NZ_CP010992.1"/>
</dbReference>